<evidence type="ECO:0000313" key="1">
    <source>
        <dbReference type="EMBL" id="MDE4908854.1"/>
    </source>
</evidence>
<organism evidence="1 2">
    <name type="scientific">Methanogenium marinum</name>
    <dbReference type="NCBI Taxonomy" id="348610"/>
    <lineage>
        <taxon>Archaea</taxon>
        <taxon>Methanobacteriati</taxon>
        <taxon>Methanobacteriota</taxon>
        <taxon>Stenosarchaea group</taxon>
        <taxon>Methanomicrobia</taxon>
        <taxon>Methanomicrobiales</taxon>
        <taxon>Methanomicrobiaceae</taxon>
        <taxon>Methanogenium</taxon>
    </lineage>
</organism>
<dbReference type="AlphaFoldDB" id="A0A9Q4KU85"/>
<evidence type="ECO:0000313" key="2">
    <source>
        <dbReference type="Proteomes" id="UP001143747"/>
    </source>
</evidence>
<gene>
    <name evidence="1" type="ORF">L0665_09575</name>
</gene>
<proteinExistence type="predicted"/>
<sequence length="58" mass="6342">MNIFRCEMCPKPCTITTLDEKSPVFCPVTGEMAEWKQVNGRVSRKVPLVGGAGEEAIS</sequence>
<protein>
    <submittedName>
        <fullName evidence="1">Uncharacterized protein</fullName>
    </submittedName>
</protein>
<reference evidence="1" key="1">
    <citation type="submission" date="2022-01" db="EMBL/GenBank/DDBJ databases">
        <title>Draft genome of Methanogenium marinum DSM 15558.</title>
        <authorList>
            <person name="Chen S.-C."/>
            <person name="You Y.-T."/>
        </authorList>
    </citation>
    <scope>NUCLEOTIDE SEQUENCE</scope>
    <source>
        <strain evidence="1">DSM 15558</strain>
    </source>
</reference>
<dbReference type="Proteomes" id="UP001143747">
    <property type="component" value="Unassembled WGS sequence"/>
</dbReference>
<name>A0A9Q4KU85_9EURY</name>
<accession>A0A9Q4KU85</accession>
<dbReference type="RefSeq" id="WP_274925465.1">
    <property type="nucleotide sequence ID" value="NZ_JAKELO010000002.1"/>
</dbReference>
<keyword evidence="2" id="KW-1185">Reference proteome</keyword>
<comment type="caution">
    <text evidence="1">The sequence shown here is derived from an EMBL/GenBank/DDBJ whole genome shotgun (WGS) entry which is preliminary data.</text>
</comment>
<dbReference type="EMBL" id="JAKELO010000002">
    <property type="protein sequence ID" value="MDE4908854.1"/>
    <property type="molecule type" value="Genomic_DNA"/>
</dbReference>